<protein>
    <submittedName>
        <fullName evidence="1">Uncharacterized protein</fullName>
    </submittedName>
</protein>
<feature type="non-terminal residue" evidence="1">
    <location>
        <position position="62"/>
    </location>
</feature>
<keyword evidence="2" id="KW-1185">Reference proteome</keyword>
<accession>A0ABD0P7F6</accession>
<dbReference type="EMBL" id="JAMKFB020000017">
    <property type="protein sequence ID" value="KAL0170023.1"/>
    <property type="molecule type" value="Genomic_DNA"/>
</dbReference>
<proteinExistence type="predicted"/>
<gene>
    <name evidence="1" type="ORF">M9458_034619</name>
</gene>
<sequence>KISVVCAHMRRALDSKAAASTESFLSLCAKVEILPTTMAPGGNPYMDASSMMRTLSLSTHNQ</sequence>
<name>A0ABD0P7F6_CIRMR</name>
<reference evidence="1 2" key="1">
    <citation type="submission" date="2024-05" db="EMBL/GenBank/DDBJ databases">
        <title>Genome sequencing and assembly of Indian major carp, Cirrhinus mrigala (Hamilton, 1822).</title>
        <authorList>
            <person name="Mohindra V."/>
            <person name="Chowdhury L.M."/>
            <person name="Lal K."/>
            <person name="Jena J.K."/>
        </authorList>
    </citation>
    <scope>NUCLEOTIDE SEQUENCE [LARGE SCALE GENOMIC DNA]</scope>
    <source>
        <strain evidence="1">CM1030</strain>
        <tissue evidence="1">Blood</tissue>
    </source>
</reference>
<comment type="caution">
    <text evidence="1">The sequence shown here is derived from an EMBL/GenBank/DDBJ whole genome shotgun (WGS) entry which is preliminary data.</text>
</comment>
<dbReference type="AlphaFoldDB" id="A0ABD0P7F6"/>
<evidence type="ECO:0000313" key="2">
    <source>
        <dbReference type="Proteomes" id="UP001529510"/>
    </source>
</evidence>
<organism evidence="1 2">
    <name type="scientific">Cirrhinus mrigala</name>
    <name type="common">Mrigala</name>
    <dbReference type="NCBI Taxonomy" id="683832"/>
    <lineage>
        <taxon>Eukaryota</taxon>
        <taxon>Metazoa</taxon>
        <taxon>Chordata</taxon>
        <taxon>Craniata</taxon>
        <taxon>Vertebrata</taxon>
        <taxon>Euteleostomi</taxon>
        <taxon>Actinopterygii</taxon>
        <taxon>Neopterygii</taxon>
        <taxon>Teleostei</taxon>
        <taxon>Ostariophysi</taxon>
        <taxon>Cypriniformes</taxon>
        <taxon>Cyprinidae</taxon>
        <taxon>Labeoninae</taxon>
        <taxon>Labeonini</taxon>
        <taxon>Cirrhinus</taxon>
    </lineage>
</organism>
<dbReference type="Proteomes" id="UP001529510">
    <property type="component" value="Unassembled WGS sequence"/>
</dbReference>
<feature type="non-terminal residue" evidence="1">
    <location>
        <position position="1"/>
    </location>
</feature>
<evidence type="ECO:0000313" key="1">
    <source>
        <dbReference type="EMBL" id="KAL0170023.1"/>
    </source>
</evidence>